<proteinExistence type="predicted"/>
<keyword evidence="1" id="KW-0732">Signal</keyword>
<evidence type="ECO:0000313" key="2">
    <source>
        <dbReference type="Proteomes" id="UP000887574"/>
    </source>
</evidence>
<name>A0A915DZ08_9BILA</name>
<organism evidence="2 3">
    <name type="scientific">Ditylenchus dipsaci</name>
    <dbReference type="NCBI Taxonomy" id="166011"/>
    <lineage>
        <taxon>Eukaryota</taxon>
        <taxon>Metazoa</taxon>
        <taxon>Ecdysozoa</taxon>
        <taxon>Nematoda</taxon>
        <taxon>Chromadorea</taxon>
        <taxon>Rhabditida</taxon>
        <taxon>Tylenchina</taxon>
        <taxon>Tylenchomorpha</taxon>
        <taxon>Sphaerularioidea</taxon>
        <taxon>Anguinidae</taxon>
        <taxon>Anguininae</taxon>
        <taxon>Ditylenchus</taxon>
    </lineage>
</organism>
<feature type="signal peptide" evidence="1">
    <location>
        <begin position="1"/>
        <end position="15"/>
    </location>
</feature>
<reference evidence="3" key="1">
    <citation type="submission" date="2022-11" db="UniProtKB">
        <authorList>
            <consortium name="WormBaseParasite"/>
        </authorList>
    </citation>
    <scope>IDENTIFICATION</scope>
</reference>
<feature type="chain" id="PRO_5037620516" evidence="1">
    <location>
        <begin position="16"/>
        <end position="76"/>
    </location>
</feature>
<dbReference type="WBParaSite" id="jg25181">
    <property type="protein sequence ID" value="jg25181"/>
    <property type="gene ID" value="jg25181"/>
</dbReference>
<keyword evidence="2" id="KW-1185">Reference proteome</keyword>
<dbReference type="AlphaFoldDB" id="A0A915DZ08"/>
<protein>
    <submittedName>
        <fullName evidence="3">Secreted protein</fullName>
    </submittedName>
</protein>
<evidence type="ECO:0000256" key="1">
    <source>
        <dbReference type="SAM" id="SignalP"/>
    </source>
</evidence>
<evidence type="ECO:0000313" key="3">
    <source>
        <dbReference type="WBParaSite" id="jg25181"/>
    </source>
</evidence>
<sequence length="76" mass="8609">MALALLLAIIRSMDCLPMTTHELLEVRKSKPNQLLWVARSVEPTRKVSRCADLLTTSTLNNLIFYLSSNSIFCIQD</sequence>
<dbReference type="Proteomes" id="UP000887574">
    <property type="component" value="Unplaced"/>
</dbReference>
<accession>A0A915DZ08</accession>